<evidence type="ECO:0000259" key="3">
    <source>
        <dbReference type="Pfam" id="PF05569"/>
    </source>
</evidence>
<feature type="domain" description="Peptidase M56" evidence="3">
    <location>
        <begin position="159"/>
        <end position="261"/>
    </location>
</feature>
<protein>
    <submittedName>
        <fullName evidence="4">M56 family metallopeptidase</fullName>
    </submittedName>
</protein>
<feature type="region of interest" description="Disordered" evidence="1">
    <location>
        <begin position="568"/>
        <end position="597"/>
    </location>
</feature>
<feature type="transmembrane region" description="Helical" evidence="2">
    <location>
        <begin position="97"/>
        <end position="121"/>
    </location>
</feature>
<feature type="transmembrane region" description="Helical" evidence="2">
    <location>
        <begin position="6"/>
        <end position="27"/>
    </location>
</feature>
<sequence length="597" mass="64178">MMPAALLYLVQMQLALLLLLGVYYLALRQLTFHRLNRGYLLGSLALAALYPALDLSALSLRPAPAAAARPRLLPQLLDGAGPTAAAAGPAPVSAETWWWLGYGAGAGLLLLLLLVQAAALWRLHRGSRPARAAGSVFRAVAAPISPFSFGRHIYLNPARHPAEELPAVLLHEQVHVRQLHSLDTLLAHLHRALAWASPAAWLWLRAVQENLEFIADAAVLRESALPAKTYQYSLLRLSTLGAAPAFATPFSFITLKNRIQMMNTPESSPRQLSRYAAGLSLLLLLAAACATPKASEVPQPRPGASAARALDKMTYLLDGRPSTEAEVFAQEENLLTLHVYKGTKPNQGADLAALRRDYGSRLDDGLAFGFTKAGVNTPAVQALNAKYGIKLGDPAVLEKHKTDTEAMYRKVLDGQGLTDEEIGGRLVLIDQQPATAAQLRALPPGTVSGFAVSDGPAKKFGEASRKGLVMVTTTKPAAQAQPDPVDGLVSTLDKDLNTPLYFLDGQPADKAAVEQLQPAAISSMWVMKNDKARQRYAFQNIGTHDVIIVVTKANEQSAAVQEFIRQHGIEQSKPSPKAGKPTSSGLLYPGFLTKDQC</sequence>
<dbReference type="InterPro" id="IPR052173">
    <property type="entry name" value="Beta-lactam_resp_regulator"/>
</dbReference>
<dbReference type="OrthoDB" id="1522859at2"/>
<evidence type="ECO:0000313" key="5">
    <source>
        <dbReference type="Proteomes" id="UP000305517"/>
    </source>
</evidence>
<name>A0A5R8WI23_9BACT</name>
<accession>A0A5R8WI23</accession>
<reference evidence="4 5" key="1">
    <citation type="submission" date="2019-05" db="EMBL/GenBank/DDBJ databases">
        <title>Hymenobacter edaphi sp. nov., isolated from abandoned arsenic-contaminated farmland soil.</title>
        <authorList>
            <person name="Nie L."/>
        </authorList>
    </citation>
    <scope>NUCLEOTIDE SEQUENCE [LARGE SCALE GENOMIC DNA]</scope>
    <source>
        <strain evidence="4 5">1-3-3-8</strain>
    </source>
</reference>
<keyword evidence="2" id="KW-0472">Membrane</keyword>
<feature type="transmembrane region" description="Helical" evidence="2">
    <location>
        <begin position="39"/>
        <end position="60"/>
    </location>
</feature>
<keyword evidence="2" id="KW-0812">Transmembrane</keyword>
<dbReference type="EMBL" id="VAJM01000020">
    <property type="protein sequence ID" value="TLM87901.1"/>
    <property type="molecule type" value="Genomic_DNA"/>
</dbReference>
<comment type="caution">
    <text evidence="4">The sequence shown here is derived from an EMBL/GenBank/DDBJ whole genome shotgun (WGS) entry which is preliminary data.</text>
</comment>
<gene>
    <name evidence="4" type="ORF">FDY95_24985</name>
</gene>
<evidence type="ECO:0000313" key="4">
    <source>
        <dbReference type="EMBL" id="TLM87901.1"/>
    </source>
</evidence>
<evidence type="ECO:0000256" key="2">
    <source>
        <dbReference type="SAM" id="Phobius"/>
    </source>
</evidence>
<dbReference type="InterPro" id="IPR008756">
    <property type="entry name" value="Peptidase_M56"/>
</dbReference>
<dbReference type="AlphaFoldDB" id="A0A5R8WI23"/>
<organism evidence="4 5">
    <name type="scientific">Hymenobacter jeollabukensis</name>
    <dbReference type="NCBI Taxonomy" id="2025313"/>
    <lineage>
        <taxon>Bacteria</taxon>
        <taxon>Pseudomonadati</taxon>
        <taxon>Bacteroidota</taxon>
        <taxon>Cytophagia</taxon>
        <taxon>Cytophagales</taxon>
        <taxon>Hymenobacteraceae</taxon>
        <taxon>Hymenobacter</taxon>
    </lineage>
</organism>
<keyword evidence="2" id="KW-1133">Transmembrane helix</keyword>
<feature type="transmembrane region" description="Helical" evidence="2">
    <location>
        <begin position="234"/>
        <end position="255"/>
    </location>
</feature>
<dbReference type="Proteomes" id="UP000305517">
    <property type="component" value="Unassembled WGS sequence"/>
</dbReference>
<evidence type="ECO:0000256" key="1">
    <source>
        <dbReference type="SAM" id="MobiDB-lite"/>
    </source>
</evidence>
<keyword evidence="5" id="KW-1185">Reference proteome</keyword>
<dbReference type="Pfam" id="PF05569">
    <property type="entry name" value="Peptidase_M56"/>
    <property type="match status" value="1"/>
</dbReference>
<proteinExistence type="predicted"/>
<dbReference type="PANTHER" id="PTHR34978:SF3">
    <property type="entry name" value="SLR0241 PROTEIN"/>
    <property type="match status" value="1"/>
</dbReference>
<dbReference type="CDD" id="cd07341">
    <property type="entry name" value="M56_BlaR1_MecR1_like"/>
    <property type="match status" value="1"/>
</dbReference>
<dbReference type="PANTHER" id="PTHR34978">
    <property type="entry name" value="POSSIBLE SENSOR-TRANSDUCER PROTEIN BLAR"/>
    <property type="match status" value="1"/>
</dbReference>